<protein>
    <submittedName>
        <fullName evidence="12">Neutrophil collagenase-like</fullName>
    </submittedName>
</protein>
<evidence type="ECO:0000313" key="11">
    <source>
        <dbReference type="Proteomes" id="UP000695022"/>
    </source>
</evidence>
<dbReference type="Proteomes" id="UP000695022">
    <property type="component" value="Unplaced"/>
</dbReference>
<evidence type="ECO:0000256" key="8">
    <source>
        <dbReference type="ARBA" id="ARBA00023049"/>
    </source>
</evidence>
<dbReference type="SUPFAM" id="SSF47090">
    <property type="entry name" value="PGBD-like"/>
    <property type="match status" value="1"/>
</dbReference>
<evidence type="ECO:0000256" key="7">
    <source>
        <dbReference type="ARBA" id="ARBA00022833"/>
    </source>
</evidence>
<keyword evidence="7" id="KW-0862">Zinc</keyword>
<evidence type="ECO:0000256" key="2">
    <source>
        <dbReference type="ARBA" id="ARBA00010370"/>
    </source>
</evidence>
<sequence>MDAGGKGRKVLLDEQRFSQTLEYLERFGYLDTSKPRTSTSISNAVRKFQFMMHLPQTGKLNMATAGKMAQTRCGVPDYPDEWLLPLQDPARGRATTQEESYKRRQTLPDDFFARWWFKCDLTWNLLNGYFGLSSVRVRDMMRMQLDKWQTAINGNNGGRQPLIGFTELRNGSRTDIEFSFERRNHGDNNPFDGPGNVLAHSFFPYTSGSLQGKLHIDRP</sequence>
<dbReference type="Pfam" id="PF00413">
    <property type="entry name" value="Peptidase_M10"/>
    <property type="match status" value="1"/>
</dbReference>
<reference evidence="12" key="1">
    <citation type="submission" date="2025-08" db="UniProtKB">
        <authorList>
            <consortium name="RefSeq"/>
        </authorList>
    </citation>
    <scope>IDENTIFICATION</scope>
</reference>
<evidence type="ECO:0000313" key="12">
    <source>
        <dbReference type="RefSeq" id="XP_014681277.1"/>
    </source>
</evidence>
<dbReference type="SUPFAM" id="SSF55486">
    <property type="entry name" value="Metalloproteases ('zincins'), catalytic domain"/>
    <property type="match status" value="1"/>
</dbReference>
<keyword evidence="6" id="KW-0378">Hydrolase</keyword>
<dbReference type="GeneID" id="106821116"/>
<dbReference type="PANTHER" id="PTHR10201:SF291">
    <property type="entry name" value="MATRIX METALLOPROTEINASE 1, ISOFORM C-RELATED"/>
    <property type="match status" value="1"/>
</dbReference>
<evidence type="ECO:0000256" key="6">
    <source>
        <dbReference type="ARBA" id="ARBA00022801"/>
    </source>
</evidence>
<dbReference type="Gene3D" id="3.40.390.10">
    <property type="entry name" value="Collagenase (Catalytic Domain)"/>
    <property type="match status" value="1"/>
</dbReference>
<keyword evidence="8" id="KW-0482">Metalloprotease</keyword>
<dbReference type="InterPro" id="IPR002477">
    <property type="entry name" value="Peptidoglycan-bd-like"/>
</dbReference>
<keyword evidence="5" id="KW-0732">Signal</keyword>
<evidence type="ECO:0000256" key="5">
    <source>
        <dbReference type="ARBA" id="ARBA00022729"/>
    </source>
</evidence>
<comment type="similarity">
    <text evidence="2">Belongs to the peptidase M10A family.</text>
</comment>
<keyword evidence="3" id="KW-0645">Protease</keyword>
<keyword evidence="11" id="KW-1185">Reference proteome</keyword>
<dbReference type="RefSeq" id="XP_014681277.1">
    <property type="nucleotide sequence ID" value="XM_014825791.1"/>
</dbReference>
<dbReference type="PRINTS" id="PR00138">
    <property type="entry name" value="MATRIXIN"/>
</dbReference>
<dbReference type="InterPro" id="IPR024079">
    <property type="entry name" value="MetalloPept_cat_dom_sf"/>
</dbReference>
<evidence type="ECO:0000256" key="3">
    <source>
        <dbReference type="ARBA" id="ARBA00022670"/>
    </source>
</evidence>
<evidence type="ECO:0000259" key="10">
    <source>
        <dbReference type="Pfam" id="PF01471"/>
    </source>
</evidence>
<evidence type="ECO:0000256" key="1">
    <source>
        <dbReference type="ARBA" id="ARBA00001947"/>
    </source>
</evidence>
<accession>A0ABM1FA06</accession>
<proteinExistence type="inferred from homology"/>
<organism evidence="11 12">
    <name type="scientific">Priapulus caudatus</name>
    <name type="common">Priapulid worm</name>
    <dbReference type="NCBI Taxonomy" id="37621"/>
    <lineage>
        <taxon>Eukaryota</taxon>
        <taxon>Metazoa</taxon>
        <taxon>Ecdysozoa</taxon>
        <taxon>Scalidophora</taxon>
        <taxon>Priapulida</taxon>
        <taxon>Priapulimorpha</taxon>
        <taxon>Priapulimorphida</taxon>
        <taxon>Priapulidae</taxon>
        <taxon>Priapulus</taxon>
    </lineage>
</organism>
<dbReference type="PANTHER" id="PTHR10201">
    <property type="entry name" value="MATRIX METALLOPROTEINASE"/>
    <property type="match status" value="1"/>
</dbReference>
<name>A0ABM1FA06_PRICU</name>
<dbReference type="InterPro" id="IPR036365">
    <property type="entry name" value="PGBD-like_sf"/>
</dbReference>
<dbReference type="Pfam" id="PF01471">
    <property type="entry name" value="PG_binding_1"/>
    <property type="match status" value="1"/>
</dbReference>
<feature type="domain" description="Peptidase M10 metallopeptidase" evidence="9">
    <location>
        <begin position="116"/>
        <end position="217"/>
    </location>
</feature>
<comment type="cofactor">
    <cofactor evidence="1">
        <name>Zn(2+)</name>
        <dbReference type="ChEBI" id="CHEBI:29105"/>
    </cofactor>
</comment>
<feature type="domain" description="Peptidoglycan binding-like" evidence="10">
    <location>
        <begin position="22"/>
        <end position="68"/>
    </location>
</feature>
<keyword evidence="4" id="KW-0479">Metal-binding</keyword>
<dbReference type="InterPro" id="IPR021190">
    <property type="entry name" value="Pept_M10A"/>
</dbReference>
<evidence type="ECO:0000256" key="4">
    <source>
        <dbReference type="ARBA" id="ARBA00022723"/>
    </source>
</evidence>
<dbReference type="InterPro" id="IPR001818">
    <property type="entry name" value="Pept_M10_metallopeptidase"/>
</dbReference>
<gene>
    <name evidence="12" type="primary">LOC106821116</name>
</gene>
<evidence type="ECO:0000259" key="9">
    <source>
        <dbReference type="Pfam" id="PF00413"/>
    </source>
</evidence>